<dbReference type="EMBL" id="UOEP01000100">
    <property type="protein sequence ID" value="VAW19495.1"/>
    <property type="molecule type" value="Genomic_DNA"/>
</dbReference>
<name>A0A3B0TLE6_9ZZZZ</name>
<dbReference type="AlphaFoldDB" id="A0A3B0TLE6"/>
<evidence type="ECO:0008006" key="2">
    <source>
        <dbReference type="Google" id="ProtNLM"/>
    </source>
</evidence>
<protein>
    <recommendedName>
        <fullName evidence="2">Lipoprotein</fullName>
    </recommendedName>
</protein>
<organism evidence="1">
    <name type="scientific">hydrothermal vent metagenome</name>
    <dbReference type="NCBI Taxonomy" id="652676"/>
    <lineage>
        <taxon>unclassified sequences</taxon>
        <taxon>metagenomes</taxon>
        <taxon>ecological metagenomes</taxon>
    </lineage>
</organism>
<accession>A0A3B0TLE6</accession>
<proteinExistence type="predicted"/>
<gene>
    <name evidence="1" type="ORF">MNBD_BACTEROID01-2535</name>
</gene>
<dbReference type="PROSITE" id="PS51257">
    <property type="entry name" value="PROKAR_LIPOPROTEIN"/>
    <property type="match status" value="1"/>
</dbReference>
<sequence length="182" mass="21097">MKPKIIKLATIFLLLLFIGAGCKKNEIEIADESIVVDNHPGVEVYKTNGNYFNYIAVSINETGQISRQPDYTLNDPRIKMDKKGRVTYNSRWLLKSGYIVDMEAHHNDAYTNITFQEYVDYHTKNGVVMPSELILPRIIEKDPYIKFYHMGCLNCKLKEFTLGEINQMIENGTLEEHFEKIK</sequence>
<reference evidence="1" key="1">
    <citation type="submission" date="2018-06" db="EMBL/GenBank/DDBJ databases">
        <authorList>
            <person name="Zhirakovskaya E."/>
        </authorList>
    </citation>
    <scope>NUCLEOTIDE SEQUENCE</scope>
</reference>
<evidence type="ECO:0000313" key="1">
    <source>
        <dbReference type="EMBL" id="VAW19495.1"/>
    </source>
</evidence>